<dbReference type="GO" id="GO:0005737">
    <property type="term" value="C:cytoplasm"/>
    <property type="evidence" value="ECO:0007669"/>
    <property type="project" value="TreeGrafter"/>
</dbReference>
<dbReference type="InterPro" id="IPR011042">
    <property type="entry name" value="6-blade_b-propeller_TolB-like"/>
</dbReference>
<feature type="region of interest" description="Disordered" evidence="4">
    <location>
        <begin position="1"/>
        <end position="46"/>
    </location>
</feature>
<evidence type="ECO:0000256" key="1">
    <source>
        <dbReference type="ARBA" id="ARBA00004906"/>
    </source>
</evidence>
<evidence type="ECO:0000313" key="7">
    <source>
        <dbReference type="Proteomes" id="UP000612055"/>
    </source>
</evidence>
<evidence type="ECO:0000313" key="6">
    <source>
        <dbReference type="EMBL" id="KAG2485815.1"/>
    </source>
</evidence>
<reference evidence="6" key="1">
    <citation type="journal article" date="2020" name="bioRxiv">
        <title>Comparative genomics of Chlamydomonas.</title>
        <authorList>
            <person name="Craig R.J."/>
            <person name="Hasan A.R."/>
            <person name="Ness R.W."/>
            <person name="Keightley P.D."/>
        </authorList>
    </citation>
    <scope>NUCLEOTIDE SEQUENCE</scope>
    <source>
        <strain evidence="6">CCAP 11/70</strain>
    </source>
</reference>
<dbReference type="GO" id="GO:0000151">
    <property type="term" value="C:ubiquitin ligase complex"/>
    <property type="evidence" value="ECO:0007669"/>
    <property type="project" value="TreeGrafter"/>
</dbReference>
<protein>
    <recommendedName>
        <fullName evidence="5">BTB domain-containing protein</fullName>
    </recommendedName>
</protein>
<gene>
    <name evidence="6" type="ORF">HYH03_015525</name>
</gene>
<dbReference type="PROSITE" id="PS50097">
    <property type="entry name" value="BTB"/>
    <property type="match status" value="1"/>
</dbReference>
<sequence>MASATALYRLQPQPPQGGRGGGDGGDGGARLERMAGDEDEHGTADGQGWEARFCSIQDIFADAEGALYILDKVRGEDGGRACTMRRMAPDGTVTTLASGLKIDLGALLDGQPEGSWDVTIVVGDRRFPAHRLILSARSDYFGSRLSRGKFADGAAAELSLPDADPDVFELLLRYIYTGAADIPPALAPAVAVLADRLLLPLLCADAQAAVLSAVTAESVAESLLWAERLGDGFSGLLSSLKAWFLEHFEEVHEAAPGSLERLSAESPKLMVELHLGVARSAKRQRTG</sequence>
<keyword evidence="2" id="KW-0677">Repeat</keyword>
<dbReference type="Gene3D" id="3.30.710.10">
    <property type="entry name" value="Potassium Channel Kv1.1, Chain A"/>
    <property type="match status" value="1"/>
</dbReference>
<dbReference type="PANTHER" id="PTHR46231:SF1">
    <property type="entry name" value="ANKYRIN REPEAT AND BTB_POZ DOMAIN-CONTAINING PROTEIN 1"/>
    <property type="match status" value="1"/>
</dbReference>
<dbReference type="AlphaFoldDB" id="A0A836BR53"/>
<dbReference type="InterPro" id="IPR000210">
    <property type="entry name" value="BTB/POZ_dom"/>
</dbReference>
<keyword evidence="7" id="KW-1185">Reference proteome</keyword>
<evidence type="ECO:0000256" key="3">
    <source>
        <dbReference type="ARBA" id="ARBA00023043"/>
    </source>
</evidence>
<dbReference type="CDD" id="cd18186">
    <property type="entry name" value="BTB_POZ_ZBTB_KLHL-like"/>
    <property type="match status" value="1"/>
</dbReference>
<dbReference type="PANTHER" id="PTHR46231">
    <property type="entry name" value="ANKYRIN REPEAT AND BTB/POZ DOMAIN-CONTAINING PROTEIN 1"/>
    <property type="match status" value="1"/>
</dbReference>
<dbReference type="EMBL" id="JAEHOE010000122">
    <property type="protein sequence ID" value="KAG2485815.1"/>
    <property type="molecule type" value="Genomic_DNA"/>
</dbReference>
<comment type="caution">
    <text evidence="6">The sequence shown here is derived from an EMBL/GenBank/DDBJ whole genome shotgun (WGS) entry which is preliminary data.</text>
</comment>
<keyword evidence="3" id="KW-0040">ANK repeat</keyword>
<dbReference type="InterPro" id="IPR011333">
    <property type="entry name" value="SKP1/BTB/POZ_sf"/>
</dbReference>
<accession>A0A836BR53</accession>
<name>A0A836BR53_9CHLO</name>
<evidence type="ECO:0000256" key="2">
    <source>
        <dbReference type="ARBA" id="ARBA00022737"/>
    </source>
</evidence>
<dbReference type="SMART" id="SM00225">
    <property type="entry name" value="BTB"/>
    <property type="match status" value="1"/>
</dbReference>
<dbReference type="Pfam" id="PF00651">
    <property type="entry name" value="BTB"/>
    <property type="match status" value="1"/>
</dbReference>
<evidence type="ECO:0000256" key="4">
    <source>
        <dbReference type="SAM" id="MobiDB-lite"/>
    </source>
</evidence>
<feature type="domain" description="BTB" evidence="5">
    <location>
        <begin position="116"/>
        <end position="184"/>
    </location>
</feature>
<evidence type="ECO:0000259" key="5">
    <source>
        <dbReference type="PROSITE" id="PS50097"/>
    </source>
</evidence>
<proteinExistence type="predicted"/>
<dbReference type="SUPFAM" id="SSF54695">
    <property type="entry name" value="POZ domain"/>
    <property type="match status" value="1"/>
</dbReference>
<feature type="compositionally biased region" description="Gly residues" evidence="4">
    <location>
        <begin position="17"/>
        <end position="28"/>
    </location>
</feature>
<dbReference type="Gene3D" id="2.120.10.30">
    <property type="entry name" value="TolB, C-terminal domain"/>
    <property type="match status" value="1"/>
</dbReference>
<dbReference type="InterPro" id="IPR044515">
    <property type="entry name" value="ABTB1"/>
</dbReference>
<organism evidence="6 7">
    <name type="scientific">Edaphochlamys debaryana</name>
    <dbReference type="NCBI Taxonomy" id="47281"/>
    <lineage>
        <taxon>Eukaryota</taxon>
        <taxon>Viridiplantae</taxon>
        <taxon>Chlorophyta</taxon>
        <taxon>core chlorophytes</taxon>
        <taxon>Chlorophyceae</taxon>
        <taxon>CS clade</taxon>
        <taxon>Chlamydomonadales</taxon>
        <taxon>Chlamydomonadales incertae sedis</taxon>
        <taxon>Edaphochlamys</taxon>
    </lineage>
</organism>
<dbReference type="Proteomes" id="UP000612055">
    <property type="component" value="Unassembled WGS sequence"/>
</dbReference>
<dbReference type="OrthoDB" id="598013at2759"/>
<comment type="pathway">
    <text evidence="1">Protein modification; protein ubiquitination.</text>
</comment>